<feature type="region of interest" description="Disordered" evidence="1">
    <location>
        <begin position="1"/>
        <end position="31"/>
    </location>
</feature>
<dbReference type="Proteomes" id="UP001596266">
    <property type="component" value="Unassembled WGS sequence"/>
</dbReference>
<dbReference type="EMBL" id="JBHSUA010000015">
    <property type="protein sequence ID" value="MFC6396882.1"/>
    <property type="molecule type" value="Genomic_DNA"/>
</dbReference>
<sequence>MANPILSRPDAFTRTQPQWQPVPGLQPDPRAQTPVGRMTIEDVISKTAVTMLVLVAAAAATFTVVNPFDTSARTALIGSSIVGFITVLLVSMRRVVNPAAVLFYAVVEGVFIGAFSKMFEVQFEGIVQQAVLGTFAAAGATLAAYRYFNIRVTPRFRRMVFIGTAAFAGVMLLNFVLALMGIDTGLRGMGGLGLVAALLGVGLGVSNLVVDFDSIERGIAGGAPASESWRAAFGITVTMVWLYTEILRLLSFFRRD</sequence>
<evidence type="ECO:0000313" key="4">
    <source>
        <dbReference type="Proteomes" id="UP001596266"/>
    </source>
</evidence>
<feature type="transmembrane region" description="Helical" evidence="2">
    <location>
        <begin position="160"/>
        <end position="182"/>
    </location>
</feature>
<evidence type="ECO:0000256" key="2">
    <source>
        <dbReference type="SAM" id="Phobius"/>
    </source>
</evidence>
<feature type="transmembrane region" description="Helical" evidence="2">
    <location>
        <begin position="47"/>
        <end position="68"/>
    </location>
</feature>
<dbReference type="InterPro" id="IPR010539">
    <property type="entry name" value="BaxI_1-like"/>
</dbReference>
<protein>
    <submittedName>
        <fullName evidence="3">Bax inhibitor-1/YccA family protein</fullName>
    </submittedName>
</protein>
<evidence type="ECO:0000313" key="3">
    <source>
        <dbReference type="EMBL" id="MFC6396882.1"/>
    </source>
</evidence>
<feature type="transmembrane region" description="Helical" evidence="2">
    <location>
        <begin position="74"/>
        <end position="92"/>
    </location>
</feature>
<feature type="transmembrane region" description="Helical" evidence="2">
    <location>
        <begin position="99"/>
        <end position="119"/>
    </location>
</feature>
<dbReference type="Pfam" id="PF12811">
    <property type="entry name" value="BaxI_1"/>
    <property type="match status" value="1"/>
</dbReference>
<feature type="transmembrane region" description="Helical" evidence="2">
    <location>
        <begin position="125"/>
        <end position="148"/>
    </location>
</feature>
<proteinExistence type="predicted"/>
<dbReference type="PANTHER" id="PTHR41282">
    <property type="entry name" value="CONSERVED TRANSMEMBRANE PROTEIN-RELATED"/>
    <property type="match status" value="1"/>
</dbReference>
<reference evidence="4" key="1">
    <citation type="journal article" date="2019" name="Int. J. Syst. Evol. Microbiol.">
        <title>The Global Catalogue of Microorganisms (GCM) 10K type strain sequencing project: providing services to taxonomists for standard genome sequencing and annotation.</title>
        <authorList>
            <consortium name="The Broad Institute Genomics Platform"/>
            <consortium name="The Broad Institute Genome Sequencing Center for Infectious Disease"/>
            <person name="Wu L."/>
            <person name="Ma J."/>
        </authorList>
    </citation>
    <scope>NUCLEOTIDE SEQUENCE [LARGE SCALE GENOMIC DNA]</scope>
    <source>
        <strain evidence="4">CGMCC 1.15277</strain>
    </source>
</reference>
<dbReference type="PANTHER" id="PTHR41282:SF1">
    <property type="entry name" value="CONSERVED TRANSMEMBRANE PROTEIN-RELATED"/>
    <property type="match status" value="1"/>
</dbReference>
<feature type="transmembrane region" description="Helical" evidence="2">
    <location>
        <begin position="231"/>
        <end position="253"/>
    </location>
</feature>
<organism evidence="3 4">
    <name type="scientific">Luteococcus sanguinis</name>
    <dbReference type="NCBI Taxonomy" id="174038"/>
    <lineage>
        <taxon>Bacteria</taxon>
        <taxon>Bacillati</taxon>
        <taxon>Actinomycetota</taxon>
        <taxon>Actinomycetes</taxon>
        <taxon>Propionibacteriales</taxon>
        <taxon>Propionibacteriaceae</taxon>
        <taxon>Luteococcus</taxon>
    </lineage>
</organism>
<keyword evidence="2" id="KW-1133">Transmembrane helix</keyword>
<gene>
    <name evidence="3" type="ORF">ACFP57_07785</name>
</gene>
<evidence type="ECO:0000256" key="1">
    <source>
        <dbReference type="SAM" id="MobiDB-lite"/>
    </source>
</evidence>
<feature type="transmembrane region" description="Helical" evidence="2">
    <location>
        <begin position="188"/>
        <end position="210"/>
    </location>
</feature>
<keyword evidence="4" id="KW-1185">Reference proteome</keyword>
<accession>A0ABW1X414</accession>
<comment type="caution">
    <text evidence="3">The sequence shown here is derived from an EMBL/GenBank/DDBJ whole genome shotgun (WGS) entry which is preliminary data.</text>
</comment>
<dbReference type="PIRSF" id="PIRSF009160">
    <property type="entry name" value="UCP009160"/>
    <property type="match status" value="1"/>
</dbReference>
<dbReference type="RefSeq" id="WP_343884120.1">
    <property type="nucleotide sequence ID" value="NZ_BAAAKI010000001.1"/>
</dbReference>
<keyword evidence="2" id="KW-0812">Transmembrane</keyword>
<keyword evidence="2" id="KW-0472">Membrane</keyword>
<name>A0ABW1X414_9ACTN</name>